<proteinExistence type="predicted"/>
<name>A0ABD1PDR1_9LAMI</name>
<protein>
    <submittedName>
        <fullName evidence="2">Galacturonosyltransferase 11</fullName>
    </submittedName>
</protein>
<organism evidence="2 3">
    <name type="scientific">Abeliophyllum distichum</name>
    <dbReference type="NCBI Taxonomy" id="126358"/>
    <lineage>
        <taxon>Eukaryota</taxon>
        <taxon>Viridiplantae</taxon>
        <taxon>Streptophyta</taxon>
        <taxon>Embryophyta</taxon>
        <taxon>Tracheophyta</taxon>
        <taxon>Spermatophyta</taxon>
        <taxon>Magnoliopsida</taxon>
        <taxon>eudicotyledons</taxon>
        <taxon>Gunneridae</taxon>
        <taxon>Pentapetalae</taxon>
        <taxon>asterids</taxon>
        <taxon>lamiids</taxon>
        <taxon>Lamiales</taxon>
        <taxon>Oleaceae</taxon>
        <taxon>Forsythieae</taxon>
        <taxon>Abeliophyllum</taxon>
    </lineage>
</organism>
<dbReference type="Proteomes" id="UP001604336">
    <property type="component" value="Unassembled WGS sequence"/>
</dbReference>
<sequence length="132" mass="15186">MRRRTADYRRPVRIRLSYWILAVLVIFLIAGFSLFLVQHNQHHDNNVEQPVLEIKAKSEQVVHRRQNFTEEISSARSYARQLAEQMTLAKAYVVIAKEHNNLLLAWELTFEHKNLPVLALKSSNAGGAHVSG</sequence>
<keyword evidence="1" id="KW-1133">Transmembrane helix</keyword>
<evidence type="ECO:0000313" key="2">
    <source>
        <dbReference type="EMBL" id="KAL2462030.1"/>
    </source>
</evidence>
<feature type="transmembrane region" description="Helical" evidence="1">
    <location>
        <begin position="16"/>
        <end position="37"/>
    </location>
</feature>
<evidence type="ECO:0000256" key="1">
    <source>
        <dbReference type="SAM" id="Phobius"/>
    </source>
</evidence>
<dbReference type="AlphaFoldDB" id="A0ABD1PDR1"/>
<evidence type="ECO:0000313" key="3">
    <source>
        <dbReference type="Proteomes" id="UP001604336"/>
    </source>
</evidence>
<gene>
    <name evidence="2" type="ORF">Adt_45450</name>
</gene>
<keyword evidence="1" id="KW-0472">Membrane</keyword>
<accession>A0ABD1PDR1</accession>
<comment type="caution">
    <text evidence="2">The sequence shown here is derived from an EMBL/GenBank/DDBJ whole genome shotgun (WGS) entry which is preliminary data.</text>
</comment>
<keyword evidence="3" id="KW-1185">Reference proteome</keyword>
<dbReference type="EMBL" id="JBFOLK010000014">
    <property type="protein sequence ID" value="KAL2462030.1"/>
    <property type="molecule type" value="Genomic_DNA"/>
</dbReference>
<reference evidence="3" key="1">
    <citation type="submission" date="2024-07" db="EMBL/GenBank/DDBJ databases">
        <title>Two chromosome-level genome assemblies of Korean endemic species Abeliophyllum distichum and Forsythia ovata (Oleaceae).</title>
        <authorList>
            <person name="Jang H."/>
        </authorList>
    </citation>
    <scope>NUCLEOTIDE SEQUENCE [LARGE SCALE GENOMIC DNA]</scope>
</reference>
<keyword evidence="1" id="KW-0812">Transmembrane</keyword>